<evidence type="ECO:0000313" key="5">
    <source>
        <dbReference type="EMBL" id="OQM76053.1"/>
    </source>
</evidence>
<reference evidence="5 6" key="1">
    <citation type="journal article" date="2016" name="Int. J. Syst. Evol. Microbiol.">
        <title>Pseudaminobacter manganicus sp. nov., isolated from sludge of a manganese mine.</title>
        <authorList>
            <person name="Li J."/>
            <person name="Huang J."/>
            <person name="Liao S."/>
            <person name="Wang G."/>
        </authorList>
    </citation>
    <scope>NUCLEOTIDE SEQUENCE [LARGE SCALE GENOMIC DNA]</scope>
    <source>
        <strain evidence="5 6">JH-7</strain>
    </source>
</reference>
<evidence type="ECO:0000259" key="4">
    <source>
        <dbReference type="Pfam" id="PF03328"/>
    </source>
</evidence>
<dbReference type="EMBL" id="MDET01000011">
    <property type="protein sequence ID" value="OQM76053.1"/>
    <property type="molecule type" value="Genomic_DNA"/>
</dbReference>
<comment type="similarity">
    <text evidence="1">Belongs to the HpcH/HpaI aldolase family.</text>
</comment>
<dbReference type="InterPro" id="IPR015813">
    <property type="entry name" value="Pyrv/PenolPyrv_kinase-like_dom"/>
</dbReference>
<dbReference type="PANTHER" id="PTHR30502">
    <property type="entry name" value="2-KETO-3-DEOXY-L-RHAMNONATE ALDOLASE"/>
    <property type="match status" value="1"/>
</dbReference>
<gene>
    <name evidence="5" type="ORF">BFN67_16570</name>
</gene>
<sequence length="246" mass="25363">MKAGENLIGCFIMLPSASVTEMVAYAGFDFVILDTEHGAATPETLENQLRAAEAAGVPALVRTVGMTAGEILRALDAGASGILVPHVCTAQEAASLAEAAHYPPYGIRGLATTARAGKHGLVKLADHLKNAYENTIVLVQVEDARALDDVPAIAKAKNVDGVFIGPADLSISLGHPGNPGHPDVVAAIDKAVSEIVAAGSSPSTFARSPSEVGDLRKRSFPVAVFSSTLIFTQALSGMVREVRGNG</sequence>
<dbReference type="InterPro" id="IPR005000">
    <property type="entry name" value="Aldolase/citrate-lyase_domain"/>
</dbReference>
<evidence type="ECO:0000256" key="2">
    <source>
        <dbReference type="ARBA" id="ARBA00022723"/>
    </source>
</evidence>
<dbReference type="Proteomes" id="UP000191905">
    <property type="component" value="Unassembled WGS sequence"/>
</dbReference>
<dbReference type="STRING" id="1873176.BFN67_16570"/>
<evidence type="ECO:0000256" key="1">
    <source>
        <dbReference type="ARBA" id="ARBA00005568"/>
    </source>
</evidence>
<evidence type="ECO:0000256" key="3">
    <source>
        <dbReference type="ARBA" id="ARBA00023239"/>
    </source>
</evidence>
<dbReference type="GO" id="GO:0046872">
    <property type="term" value="F:metal ion binding"/>
    <property type="evidence" value="ECO:0007669"/>
    <property type="project" value="UniProtKB-KW"/>
</dbReference>
<keyword evidence="2" id="KW-0479">Metal-binding</keyword>
<accession>A0A1V8RSD2</accession>
<protein>
    <recommendedName>
        <fullName evidence="4">HpcH/HpaI aldolase/citrate lyase domain-containing protein</fullName>
    </recommendedName>
</protein>
<dbReference type="InterPro" id="IPR050251">
    <property type="entry name" value="HpcH-HpaI_aldolase"/>
</dbReference>
<dbReference type="Gene3D" id="3.20.20.60">
    <property type="entry name" value="Phosphoenolpyruvate-binding domains"/>
    <property type="match status" value="1"/>
</dbReference>
<feature type="domain" description="HpcH/HpaI aldolase/citrate lyase" evidence="4">
    <location>
        <begin position="8"/>
        <end position="200"/>
    </location>
</feature>
<dbReference type="GO" id="GO:0005737">
    <property type="term" value="C:cytoplasm"/>
    <property type="evidence" value="ECO:0007669"/>
    <property type="project" value="TreeGrafter"/>
</dbReference>
<dbReference type="InterPro" id="IPR040442">
    <property type="entry name" value="Pyrv_kinase-like_dom_sf"/>
</dbReference>
<dbReference type="SUPFAM" id="SSF51621">
    <property type="entry name" value="Phosphoenolpyruvate/pyruvate domain"/>
    <property type="match status" value="1"/>
</dbReference>
<name>A0A1V8RSD2_9HYPH</name>
<proteinExistence type="inferred from homology"/>
<dbReference type="AlphaFoldDB" id="A0A1V8RSD2"/>
<dbReference type="GO" id="GO:0016832">
    <property type="term" value="F:aldehyde-lyase activity"/>
    <property type="evidence" value="ECO:0007669"/>
    <property type="project" value="TreeGrafter"/>
</dbReference>
<evidence type="ECO:0000313" key="6">
    <source>
        <dbReference type="Proteomes" id="UP000191905"/>
    </source>
</evidence>
<organism evidence="5 6">
    <name type="scientific">Manganibacter manganicus</name>
    <dbReference type="NCBI Taxonomy" id="1873176"/>
    <lineage>
        <taxon>Bacteria</taxon>
        <taxon>Pseudomonadati</taxon>
        <taxon>Pseudomonadota</taxon>
        <taxon>Alphaproteobacteria</taxon>
        <taxon>Hyphomicrobiales</taxon>
        <taxon>Phyllobacteriaceae</taxon>
        <taxon>Manganibacter</taxon>
    </lineage>
</organism>
<dbReference type="Pfam" id="PF03328">
    <property type="entry name" value="HpcH_HpaI"/>
    <property type="match status" value="1"/>
</dbReference>
<keyword evidence="3" id="KW-0456">Lyase</keyword>
<keyword evidence="6" id="KW-1185">Reference proteome</keyword>
<comment type="caution">
    <text evidence="5">The sequence shown here is derived from an EMBL/GenBank/DDBJ whole genome shotgun (WGS) entry which is preliminary data.</text>
</comment>
<dbReference type="PANTHER" id="PTHR30502:SF0">
    <property type="entry name" value="PHOSPHOENOLPYRUVATE CARBOXYLASE FAMILY PROTEIN"/>
    <property type="match status" value="1"/>
</dbReference>